<evidence type="ECO:0000313" key="1">
    <source>
        <dbReference type="EMBL" id="AWV91288.1"/>
    </source>
</evidence>
<reference evidence="1 2" key="1">
    <citation type="submission" date="2018-06" db="EMBL/GenBank/DDBJ databases">
        <title>Lujinxingia sediminis gen. nov. sp. nov., a new facultative anaerobic member of the class Deltaproteobacteria, and proposal of Lujinxingaceae fam. nov.</title>
        <authorList>
            <person name="Guo L.-Y."/>
            <person name="Li C.-M."/>
            <person name="Wang S."/>
            <person name="Du Z.-J."/>
        </authorList>
    </citation>
    <scope>NUCLEOTIDE SEQUENCE [LARGE SCALE GENOMIC DNA]</scope>
    <source>
        <strain evidence="1 2">FA350</strain>
    </source>
</reference>
<dbReference type="OrthoDB" id="5504431at2"/>
<dbReference type="AlphaFoldDB" id="A0A2Z4FRJ4"/>
<proteinExistence type="predicted"/>
<dbReference type="KEGG" id="bsed:DN745_18945"/>
<evidence type="ECO:0000313" key="2">
    <source>
        <dbReference type="Proteomes" id="UP000249799"/>
    </source>
</evidence>
<sequence length="352" mass="36882">MGLIFGLATACSDDDSNNGGDAGVSGVADAAGGRDAAADSGAGDAGADGSARDDVFAQGCDINGVTLPGGLAISEYTPFDNWGIYQVFDGQYIELSLVRDASIDGVGTFDFAAPATSNDAYLLLATDCDNAEQCQTYYNAVSGTLEVAEFEKTVQGDFRAELKNIRLVELGADGHALPDGKTWCVSSAEVTASSQPLPEFVAPQCTDSGVRSGFEGGDTEVTRSSTGWVTLIETTQPNFPRDELRLELRAQAEVDTAYAIDDVNLATCTTCLSIRSGCDGGDTCQARYNAGAGELIIDTLDMETGAFEARLTNARMVEVTQDGDYTLIVEDGGGWCVDSYRFSGTFTPSTSE</sequence>
<dbReference type="EMBL" id="CP030032">
    <property type="protein sequence ID" value="AWV91288.1"/>
    <property type="molecule type" value="Genomic_DNA"/>
</dbReference>
<dbReference type="Proteomes" id="UP000249799">
    <property type="component" value="Chromosome"/>
</dbReference>
<gene>
    <name evidence="1" type="ORF">DN745_18945</name>
</gene>
<protein>
    <submittedName>
        <fullName evidence="1">Uncharacterized protein</fullName>
    </submittedName>
</protein>
<name>A0A2Z4FRJ4_9DELT</name>
<organism evidence="1 2">
    <name type="scientific">Bradymonas sediminis</name>
    <dbReference type="NCBI Taxonomy" id="1548548"/>
    <lineage>
        <taxon>Bacteria</taxon>
        <taxon>Deltaproteobacteria</taxon>
        <taxon>Bradymonadales</taxon>
        <taxon>Bradymonadaceae</taxon>
        <taxon>Bradymonas</taxon>
    </lineage>
</organism>
<accession>A0A2Z4FRJ4</accession>
<keyword evidence="2" id="KW-1185">Reference proteome</keyword>